<reference evidence="2" key="1">
    <citation type="submission" date="2018-02" db="EMBL/GenBank/DDBJ databases">
        <title>Rhizophora mucronata_Transcriptome.</title>
        <authorList>
            <person name="Meera S.P."/>
            <person name="Sreeshan A."/>
            <person name="Augustine A."/>
        </authorList>
    </citation>
    <scope>NUCLEOTIDE SEQUENCE</scope>
    <source>
        <tissue evidence="2">Leaf</tissue>
    </source>
</reference>
<protein>
    <submittedName>
        <fullName evidence="2">Uncharacterized protein</fullName>
    </submittedName>
</protein>
<dbReference type="AlphaFoldDB" id="A0A2P2MC58"/>
<feature type="compositionally biased region" description="Basic and acidic residues" evidence="1">
    <location>
        <begin position="11"/>
        <end position="20"/>
    </location>
</feature>
<proteinExistence type="predicted"/>
<evidence type="ECO:0000256" key="1">
    <source>
        <dbReference type="SAM" id="MobiDB-lite"/>
    </source>
</evidence>
<feature type="region of interest" description="Disordered" evidence="1">
    <location>
        <begin position="1"/>
        <end position="31"/>
    </location>
</feature>
<accession>A0A2P2MC58</accession>
<sequence>MATAPVLPSSRKQEHLEAGKRRVRHALPRLF</sequence>
<organism evidence="2">
    <name type="scientific">Rhizophora mucronata</name>
    <name type="common">Asiatic mangrove</name>
    <dbReference type="NCBI Taxonomy" id="61149"/>
    <lineage>
        <taxon>Eukaryota</taxon>
        <taxon>Viridiplantae</taxon>
        <taxon>Streptophyta</taxon>
        <taxon>Embryophyta</taxon>
        <taxon>Tracheophyta</taxon>
        <taxon>Spermatophyta</taxon>
        <taxon>Magnoliopsida</taxon>
        <taxon>eudicotyledons</taxon>
        <taxon>Gunneridae</taxon>
        <taxon>Pentapetalae</taxon>
        <taxon>rosids</taxon>
        <taxon>fabids</taxon>
        <taxon>Malpighiales</taxon>
        <taxon>Rhizophoraceae</taxon>
        <taxon>Rhizophora</taxon>
    </lineage>
</organism>
<evidence type="ECO:0000313" key="2">
    <source>
        <dbReference type="EMBL" id="MBX27813.1"/>
    </source>
</evidence>
<name>A0A2P2MC58_RHIMU</name>
<dbReference type="EMBL" id="GGEC01047329">
    <property type="protein sequence ID" value="MBX27813.1"/>
    <property type="molecule type" value="Transcribed_RNA"/>
</dbReference>
<feature type="compositionally biased region" description="Basic residues" evidence="1">
    <location>
        <begin position="21"/>
        <end position="31"/>
    </location>
</feature>